<sequence length="339" mass="35848">MQLTIEHLAPAVLGLQDGELDPGFEDVPAPIQAIFEAVNVINTRVPDPDAVDLVVTGDFVVSVQARSGDPHEAEHFDTVRGSGMAAAKTIPVGDRTAVVIPAVWFVEVADPTQAEQLAQMRRHLVAHEALHVALRQRGEQTNDARSRLARSAAHGHFVASASVVGEEYRVQAALHAEGSTPFDDQDDLPEALVAACDAIIDGITLRYPDEPITRCWQTVTGAVHILAIRLGYLAAALRQPDGSVPAEPPPPSLRSHCGTGPSAPPGPPSPLPSACFPTRPGQPTRSTSTGPCSFSLTRSPIGSTTSASTCATLPRGCTSMYSATTSEERARLCAQSRQR</sequence>
<dbReference type="EMBL" id="JYIK01001109">
    <property type="protein sequence ID" value="KWX06242.1"/>
    <property type="molecule type" value="Genomic_DNA"/>
</dbReference>
<dbReference type="Proteomes" id="UP000070598">
    <property type="component" value="Unassembled WGS sequence"/>
</dbReference>
<evidence type="ECO:0000313" key="5">
    <source>
        <dbReference type="Proteomes" id="UP000070659"/>
    </source>
</evidence>
<dbReference type="EMBL" id="JYIJ01000019">
    <property type="protein sequence ID" value="KWW97755.1"/>
    <property type="molecule type" value="Genomic_DNA"/>
</dbReference>
<dbReference type="RefSeq" id="WP_066883361.1">
    <property type="nucleotide sequence ID" value="NZ_JYIJ01000019.1"/>
</dbReference>
<name>A0A132MJ10_9ACTN</name>
<dbReference type="PATRIC" id="fig|1469144.8.peg.599"/>
<feature type="compositionally biased region" description="Polar residues" evidence="1">
    <location>
        <begin position="281"/>
        <end position="307"/>
    </location>
</feature>
<reference evidence="4" key="2">
    <citation type="submission" date="2015-02" db="EMBL/GenBank/DDBJ databases">
        <title>Physiological reanalysis, assessment of diazotrophy, and genome sequences of multiple isolates of Streptomyces thermoautotrophicus.</title>
        <authorList>
            <person name="MacKellar D.C."/>
            <person name="Lieber L."/>
            <person name="Norman J."/>
            <person name="Bolger A."/>
            <person name="Tobin C."/>
            <person name="Murray J.W."/>
            <person name="Friesen M."/>
            <person name="Prell J."/>
        </authorList>
    </citation>
    <scope>NUCLEOTIDE SEQUENCE [LARGE SCALE GENOMIC DNA]</scope>
    <source>
        <strain evidence="4">UBT1</strain>
    </source>
</reference>
<gene>
    <name evidence="2" type="ORF">TH66_19975</name>
    <name evidence="3" type="ORF">TR74_22655</name>
</gene>
<accession>A0A132MJ10</accession>
<evidence type="ECO:0000313" key="3">
    <source>
        <dbReference type="EMBL" id="KWX06242.1"/>
    </source>
</evidence>
<dbReference type="AlphaFoldDB" id="A0A132MJ10"/>
<feature type="region of interest" description="Disordered" evidence="1">
    <location>
        <begin position="240"/>
        <end position="307"/>
    </location>
</feature>
<proteinExistence type="predicted"/>
<dbReference type="Proteomes" id="UP000070659">
    <property type="component" value="Unassembled WGS sequence"/>
</dbReference>
<comment type="caution">
    <text evidence="2">The sequence shown here is derived from an EMBL/GenBank/DDBJ whole genome shotgun (WGS) entry which is preliminary data.</text>
</comment>
<evidence type="ECO:0000256" key="1">
    <source>
        <dbReference type="SAM" id="MobiDB-lite"/>
    </source>
</evidence>
<reference evidence="2 5" key="1">
    <citation type="submission" date="2015-02" db="EMBL/GenBank/DDBJ databases">
        <title>Physiological reanalysis, assessment of diazotrophy, and genome sequences of multiple isolates of Streptomyces thermoautotrophicus.</title>
        <authorList>
            <person name="MacKellar D.C."/>
            <person name="Lieber L."/>
            <person name="Norman J."/>
            <person name="Bolger A."/>
            <person name="Tobin C."/>
            <person name="Murray J.W."/>
            <person name="Prell J."/>
        </authorList>
    </citation>
    <scope>NUCLEOTIDE SEQUENCE [LARGE SCALE GENOMIC DNA]</scope>
    <source>
        <strain evidence="2 5">UBT1</strain>
    </source>
</reference>
<organism evidence="2 5">
    <name type="scientific">Carbonactinospora thermoautotrophica</name>
    <dbReference type="NCBI Taxonomy" id="1469144"/>
    <lineage>
        <taxon>Bacteria</taxon>
        <taxon>Bacillati</taxon>
        <taxon>Actinomycetota</taxon>
        <taxon>Actinomycetes</taxon>
        <taxon>Kitasatosporales</taxon>
        <taxon>Carbonactinosporaceae</taxon>
        <taxon>Carbonactinospora</taxon>
    </lineage>
</organism>
<evidence type="ECO:0000313" key="4">
    <source>
        <dbReference type="Proteomes" id="UP000070598"/>
    </source>
</evidence>
<evidence type="ECO:0000313" key="2">
    <source>
        <dbReference type="EMBL" id="KWW97755.1"/>
    </source>
</evidence>
<protein>
    <submittedName>
        <fullName evidence="2">Uncharacterized protein</fullName>
    </submittedName>
</protein>
<feature type="compositionally biased region" description="Pro residues" evidence="1">
    <location>
        <begin position="262"/>
        <end position="271"/>
    </location>
</feature>
<dbReference type="OrthoDB" id="4728391at2"/>